<evidence type="ECO:0000259" key="6">
    <source>
        <dbReference type="PROSITE" id="PS51198"/>
    </source>
</evidence>
<evidence type="ECO:0000256" key="2">
    <source>
        <dbReference type="ARBA" id="ARBA00022801"/>
    </source>
</evidence>
<feature type="binding site" evidence="5">
    <location>
        <begin position="23"/>
        <end position="30"/>
    </location>
    <ligand>
        <name>ATP</name>
        <dbReference type="ChEBI" id="CHEBI:30616"/>
    </ligand>
</feature>
<dbReference type="SUPFAM" id="SSF52540">
    <property type="entry name" value="P-loop containing nucleoside triphosphate hydrolases"/>
    <property type="match status" value="1"/>
</dbReference>
<accession>A0A8H9CGT4</accession>
<dbReference type="InterPro" id="IPR000212">
    <property type="entry name" value="DNA_helicase_UvrD/REP"/>
</dbReference>
<dbReference type="PROSITE" id="PS51198">
    <property type="entry name" value="UVRD_HELICASE_ATP_BIND"/>
    <property type="match status" value="1"/>
</dbReference>
<dbReference type="Pfam" id="PF13245">
    <property type="entry name" value="AAA_19"/>
    <property type="match status" value="1"/>
</dbReference>
<dbReference type="GO" id="GO:0005829">
    <property type="term" value="C:cytosol"/>
    <property type="evidence" value="ECO:0007669"/>
    <property type="project" value="TreeGrafter"/>
</dbReference>
<comment type="caution">
    <text evidence="7">The sequence shown here is derived from an EMBL/GenBank/DDBJ whole genome shotgun (WGS) entry which is preliminary data.</text>
</comment>
<name>A0A8H9CGT4_9GAMM</name>
<gene>
    <name evidence="7" type="ORF">THERMOS_449</name>
</gene>
<evidence type="ECO:0000313" key="8">
    <source>
        <dbReference type="Proteomes" id="UP000643672"/>
    </source>
</evidence>
<sequence length="609" mass="71035">MASEIINEIKSQIKIGNNFLISGGAGSGKTYSLMKVIDLIYEIDSSSTIACITFTNIAANEIKHRAKHEKLEVFTIHDFLWKSIKNYQNDLKKSLVDLVIMEKEVEKSGIKYTGEKDISIEYLQDKEINYKDYRKIDNGILSHDDIFKISNYMFKTYPLLCDVLKDKYGYILIDEYQDTEEQVIDIFLKYLPKSNDKKNIIGFFGDSMQSIYSNRIGDLKQYIKDGLVFEIKKNDNWRCSETVIDLLNKIRTDDIQQTRKRRGDEIDIDLSGSAKFIYSNAEDIDFESIKINPLFEHWDFNDVNETKELYLTHNLIADKAGFGKIFQIYNNDEIIKQVKKIKKKSEEGSSLDDIKSKTFEEVLNMDIAKETPAFQGFISENGELFNQTKSIFFEELSRIRLNTDQLIGNNSDKLCIHLKKIQERIDLYETKQVNEFTRKVDYKILSINDKKELKSAIDTIVNQKNETIETIVNLADSMNIVKKDDNFTNFINENQYVYDRVKSLPFTEITNLYKFEEKKTPYSTQHGIKGAEFNNVFVILDNGKWNLYNFKHFFEETARKESIVERTNKMFYVCCSRAKKNLIVFYHQPGGIALTKAKEWFGPENVLEI</sequence>
<dbReference type="PANTHER" id="PTHR11070:SF3">
    <property type="entry name" value="DNA 3'-5' HELICASE"/>
    <property type="match status" value="1"/>
</dbReference>
<dbReference type="InterPro" id="IPR014016">
    <property type="entry name" value="UvrD-like_ATP-bd"/>
</dbReference>
<keyword evidence="1 5" id="KW-0547">Nucleotide-binding</keyword>
<proteinExistence type="predicted"/>
<dbReference type="GO" id="GO:0003677">
    <property type="term" value="F:DNA binding"/>
    <property type="evidence" value="ECO:0007669"/>
    <property type="project" value="InterPro"/>
</dbReference>
<evidence type="ECO:0000256" key="1">
    <source>
        <dbReference type="ARBA" id="ARBA00022741"/>
    </source>
</evidence>
<reference evidence="7 8" key="1">
    <citation type="submission" date="2020-05" db="EMBL/GenBank/DDBJ databases">
        <authorList>
            <person name="Petersen J."/>
            <person name="Sayavedra L."/>
        </authorList>
    </citation>
    <scope>NUCLEOTIDE SEQUENCE [LARGE SCALE GENOMIC DNA]</scope>
    <source>
        <strain evidence="7">B thermophilus SOXS</strain>
    </source>
</reference>
<evidence type="ECO:0000256" key="5">
    <source>
        <dbReference type="PROSITE-ProRule" id="PRU00560"/>
    </source>
</evidence>
<dbReference type="PANTHER" id="PTHR11070">
    <property type="entry name" value="UVRD / RECB / PCRA DNA HELICASE FAMILY MEMBER"/>
    <property type="match status" value="1"/>
</dbReference>
<dbReference type="InterPro" id="IPR027417">
    <property type="entry name" value="P-loop_NTPase"/>
</dbReference>
<dbReference type="GO" id="GO:0005524">
    <property type="term" value="F:ATP binding"/>
    <property type="evidence" value="ECO:0007669"/>
    <property type="project" value="UniProtKB-UniRule"/>
</dbReference>
<keyword evidence="3 5" id="KW-0347">Helicase</keyword>
<keyword evidence="2 5" id="KW-0378">Hydrolase</keyword>
<dbReference type="GO" id="GO:0016787">
    <property type="term" value="F:hydrolase activity"/>
    <property type="evidence" value="ECO:0007669"/>
    <property type="project" value="UniProtKB-UniRule"/>
</dbReference>
<evidence type="ECO:0000256" key="4">
    <source>
        <dbReference type="ARBA" id="ARBA00022840"/>
    </source>
</evidence>
<keyword evidence="8" id="KW-1185">Reference proteome</keyword>
<evidence type="ECO:0000313" key="7">
    <source>
        <dbReference type="EMBL" id="CAB5496204.1"/>
    </source>
</evidence>
<evidence type="ECO:0000256" key="3">
    <source>
        <dbReference type="ARBA" id="ARBA00022806"/>
    </source>
</evidence>
<dbReference type="Gene3D" id="3.40.50.300">
    <property type="entry name" value="P-loop containing nucleotide triphosphate hydrolases"/>
    <property type="match status" value="2"/>
</dbReference>
<dbReference type="Proteomes" id="UP000643672">
    <property type="component" value="Unassembled WGS sequence"/>
</dbReference>
<protein>
    <submittedName>
        <fullName evidence="7">ATP-dependent DNA helicase pcrA (EC)</fullName>
        <ecNumber evidence="7">3.6.1.-</ecNumber>
    </submittedName>
</protein>
<dbReference type="GO" id="GO:0043138">
    <property type="term" value="F:3'-5' DNA helicase activity"/>
    <property type="evidence" value="ECO:0007669"/>
    <property type="project" value="TreeGrafter"/>
</dbReference>
<dbReference type="EMBL" id="CAESAQ020000028">
    <property type="protein sequence ID" value="CAB5496204.1"/>
    <property type="molecule type" value="Genomic_DNA"/>
</dbReference>
<organism evidence="7 8">
    <name type="scientific">Bathymodiolus thermophilus thioautotrophic gill symbiont</name>
    <dbReference type="NCBI Taxonomy" id="2360"/>
    <lineage>
        <taxon>Bacteria</taxon>
        <taxon>Pseudomonadati</taxon>
        <taxon>Pseudomonadota</taxon>
        <taxon>Gammaproteobacteria</taxon>
        <taxon>sulfur-oxidizing symbionts</taxon>
    </lineage>
</organism>
<dbReference type="EC" id="3.6.1.-" evidence="7"/>
<dbReference type="AlphaFoldDB" id="A0A8H9CGT4"/>
<dbReference type="GO" id="GO:0000725">
    <property type="term" value="P:recombinational repair"/>
    <property type="evidence" value="ECO:0007669"/>
    <property type="project" value="TreeGrafter"/>
</dbReference>
<keyword evidence="4 5" id="KW-0067">ATP-binding</keyword>
<feature type="domain" description="UvrD-like helicase ATP-binding" evidence="6">
    <location>
        <begin position="2"/>
        <end position="253"/>
    </location>
</feature>
<dbReference type="RefSeq" id="WP_202762634.1">
    <property type="nucleotide sequence ID" value="NZ_CAESAQ020000028.1"/>
</dbReference>